<gene>
    <name evidence="1" type="ORF">CGZ75_17995</name>
</gene>
<dbReference type="OrthoDB" id="2449457at2"/>
<dbReference type="AlphaFoldDB" id="A0A229NY57"/>
<keyword evidence="2" id="KW-1185">Reference proteome</keyword>
<accession>A0A229NY57</accession>
<dbReference type="RefSeq" id="WP_089525584.1">
    <property type="nucleotide sequence ID" value="NZ_NMUQ01000002.1"/>
</dbReference>
<dbReference type="Proteomes" id="UP000215145">
    <property type="component" value="Unassembled WGS sequence"/>
</dbReference>
<name>A0A229NY57_9BACL</name>
<evidence type="ECO:0000313" key="1">
    <source>
        <dbReference type="EMBL" id="OXM14767.1"/>
    </source>
</evidence>
<organism evidence="1 2">
    <name type="scientific">Paenibacillus herberti</name>
    <dbReference type="NCBI Taxonomy" id="1619309"/>
    <lineage>
        <taxon>Bacteria</taxon>
        <taxon>Bacillati</taxon>
        <taxon>Bacillota</taxon>
        <taxon>Bacilli</taxon>
        <taxon>Bacillales</taxon>
        <taxon>Paenibacillaceae</taxon>
        <taxon>Paenibacillus</taxon>
    </lineage>
</organism>
<proteinExistence type="predicted"/>
<dbReference type="EMBL" id="NMUQ01000002">
    <property type="protein sequence ID" value="OXM14767.1"/>
    <property type="molecule type" value="Genomic_DNA"/>
</dbReference>
<sequence>MRIIKMIDNYNEMCDMTKIQGKFNAYKCYTEKYPDLYDGIFKYFYMTDISNLQSMIEQCDFNSCLAKAKENINNGIVDKIVNTVNKTIKLLNYHGDFDLYIGLDLGMHGGVALPVNHGNPYAYIGIDRNISESNVESLIPHELNHMVRGAILQNIDMFDFTERVISEGLGTYCPVAFRYGSCDFDLTIEIVAEVMGLPINKTMELMNNKNLLEKAVVNEFGTPLTAEKMSQFFMWSGDDATEYPLSGYFIGMYIIHDLITKGYTICELTAMSSQVIYQNYTK</sequence>
<reference evidence="1 2" key="1">
    <citation type="submission" date="2017-07" db="EMBL/GenBank/DDBJ databases">
        <title>Paenibacillus herberti R33 genome sequencing and assembly.</title>
        <authorList>
            <person name="Su W."/>
        </authorList>
    </citation>
    <scope>NUCLEOTIDE SEQUENCE [LARGE SCALE GENOMIC DNA]</scope>
    <source>
        <strain evidence="1 2">R33</strain>
    </source>
</reference>
<evidence type="ECO:0000313" key="2">
    <source>
        <dbReference type="Proteomes" id="UP000215145"/>
    </source>
</evidence>
<comment type="caution">
    <text evidence="1">The sequence shown here is derived from an EMBL/GenBank/DDBJ whole genome shotgun (WGS) entry which is preliminary data.</text>
</comment>
<protein>
    <submittedName>
        <fullName evidence="1">Uncharacterized protein</fullName>
    </submittedName>
</protein>